<accession>A0A7W3J2T1</accession>
<dbReference type="Proteomes" id="UP000580910">
    <property type="component" value="Unassembled WGS sequence"/>
</dbReference>
<organism evidence="2 3">
    <name type="scientific">Nocardioides ginsengisegetis</name>
    <dbReference type="NCBI Taxonomy" id="661491"/>
    <lineage>
        <taxon>Bacteria</taxon>
        <taxon>Bacillati</taxon>
        <taxon>Actinomycetota</taxon>
        <taxon>Actinomycetes</taxon>
        <taxon>Propionibacteriales</taxon>
        <taxon>Nocardioidaceae</taxon>
        <taxon>Nocardioides</taxon>
    </lineage>
</organism>
<reference evidence="2 3" key="1">
    <citation type="submission" date="2020-07" db="EMBL/GenBank/DDBJ databases">
        <title>Sequencing the genomes of 1000 actinobacteria strains.</title>
        <authorList>
            <person name="Klenk H.-P."/>
        </authorList>
    </citation>
    <scope>NUCLEOTIDE SEQUENCE [LARGE SCALE GENOMIC DNA]</scope>
    <source>
        <strain evidence="2 3">DSM 21349</strain>
    </source>
</reference>
<evidence type="ECO:0000313" key="2">
    <source>
        <dbReference type="EMBL" id="MBA8805247.1"/>
    </source>
</evidence>
<feature type="transmembrane region" description="Helical" evidence="1">
    <location>
        <begin position="100"/>
        <end position="119"/>
    </location>
</feature>
<dbReference type="AlphaFoldDB" id="A0A7W3J2T1"/>
<feature type="transmembrane region" description="Helical" evidence="1">
    <location>
        <begin position="76"/>
        <end position="94"/>
    </location>
</feature>
<keyword evidence="3" id="KW-1185">Reference proteome</keyword>
<keyword evidence="1" id="KW-1133">Transmembrane helix</keyword>
<proteinExistence type="predicted"/>
<feature type="transmembrane region" description="Helical" evidence="1">
    <location>
        <begin position="44"/>
        <end position="64"/>
    </location>
</feature>
<feature type="transmembrane region" description="Helical" evidence="1">
    <location>
        <begin position="12"/>
        <end position="32"/>
    </location>
</feature>
<comment type="caution">
    <text evidence="2">The sequence shown here is derived from an EMBL/GenBank/DDBJ whole genome shotgun (WGS) entry which is preliminary data.</text>
</comment>
<evidence type="ECO:0000313" key="3">
    <source>
        <dbReference type="Proteomes" id="UP000580910"/>
    </source>
</evidence>
<evidence type="ECO:0000256" key="1">
    <source>
        <dbReference type="SAM" id="Phobius"/>
    </source>
</evidence>
<name>A0A7W3J2T1_9ACTN</name>
<sequence>MPDLPTTALDQLTWVCVAYAAVVTVAALVVTLRRIPRPPLLDSTVWVLELLMAVRAVAGLGTMLKGDRPAEMSAHIGYLVASVCVLPIAMQSIADDRGRWSSGVVTVAALAVTVVAVRLQMTLA</sequence>
<gene>
    <name evidence="2" type="ORF">FB382_003538</name>
</gene>
<protein>
    <submittedName>
        <fullName evidence="2">Uncharacterized protein</fullName>
    </submittedName>
</protein>
<dbReference type="EMBL" id="JACGXA010000001">
    <property type="protein sequence ID" value="MBA8805247.1"/>
    <property type="molecule type" value="Genomic_DNA"/>
</dbReference>
<keyword evidence="1" id="KW-0472">Membrane</keyword>
<keyword evidence="1" id="KW-0812">Transmembrane</keyword>
<dbReference type="RefSeq" id="WP_125036697.1">
    <property type="nucleotide sequence ID" value="NZ_JACGXA010000001.1"/>
</dbReference>